<dbReference type="EMBL" id="CP050897">
    <property type="protein sequence ID" value="QIX19987.1"/>
    <property type="molecule type" value="Genomic_DNA"/>
</dbReference>
<evidence type="ECO:0000313" key="1">
    <source>
        <dbReference type="EMBL" id="QIX19987.1"/>
    </source>
</evidence>
<name>A0A6H0ZIW9_9HYPH</name>
<dbReference type="Proteomes" id="UP000500870">
    <property type="component" value="Plasmid unnamed1"/>
</dbReference>
<protein>
    <submittedName>
        <fullName evidence="1">Uncharacterized protein</fullName>
    </submittedName>
</protein>
<dbReference type="AlphaFoldDB" id="A0A6H0ZIW9"/>
<evidence type="ECO:0000313" key="2">
    <source>
        <dbReference type="Proteomes" id="UP000500870"/>
    </source>
</evidence>
<geneLocation type="plasmid" evidence="1 2">
    <name>unnamed1</name>
</geneLocation>
<organism evidence="1 2">
    <name type="scientific">Agrobacterium pusense</name>
    <dbReference type="NCBI Taxonomy" id="648995"/>
    <lineage>
        <taxon>Bacteria</taxon>
        <taxon>Pseudomonadati</taxon>
        <taxon>Pseudomonadota</taxon>
        <taxon>Alphaproteobacteria</taxon>
        <taxon>Hyphomicrobiales</taxon>
        <taxon>Rhizobiaceae</taxon>
        <taxon>Rhizobium/Agrobacterium group</taxon>
        <taxon>Agrobacterium</taxon>
    </lineage>
</organism>
<sequence length="50" mass="5592">MTPDFDQCGGRAVMAEKLIRGFWAAFEKDAVSDLESFLPLITFGILLRLT</sequence>
<proteinExistence type="predicted"/>
<accession>A0A6H0ZIW9</accession>
<keyword evidence="1" id="KW-0614">Plasmid</keyword>
<gene>
    <name evidence="1" type="ORF">FOB41_02120</name>
</gene>
<dbReference type="RefSeq" id="WP_177319060.1">
    <property type="nucleotide sequence ID" value="NZ_CP050897.1"/>
</dbReference>
<reference evidence="1 2" key="1">
    <citation type="submission" date="2020-04" db="EMBL/GenBank/DDBJ databases">
        <title>FDA dAtabase for Regulatory Grade micrObial Sequences (FDA-ARGOS): Supporting development and validation of Infectious Disease Dx tests.</title>
        <authorList>
            <person name="Sciortino C."/>
            <person name="Tallon L."/>
            <person name="Sadzewicz L."/>
            <person name="Vavikolanu K."/>
            <person name="Mehta A."/>
            <person name="Aluvathingal J."/>
            <person name="Nadendla S."/>
            <person name="Nandy P."/>
            <person name="Geyer C."/>
            <person name="Yan Y."/>
            <person name="Sichtig H."/>
        </authorList>
    </citation>
    <scope>NUCLEOTIDE SEQUENCE [LARGE SCALE GENOMIC DNA]</scope>
    <source>
        <strain evidence="1 2">FDAARGOS_633</strain>
        <plasmid evidence="1 2">unnamed1</plasmid>
    </source>
</reference>